<evidence type="ECO:0000256" key="2">
    <source>
        <dbReference type="ARBA" id="ARBA00022679"/>
    </source>
</evidence>
<dbReference type="GO" id="GO:0006281">
    <property type="term" value="P:DNA repair"/>
    <property type="evidence" value="ECO:0007669"/>
    <property type="project" value="TreeGrafter"/>
</dbReference>
<dbReference type="InterPro" id="IPR050628">
    <property type="entry name" value="SNF2_RAD54_helicase_TF"/>
</dbReference>
<dbReference type="GO" id="GO:0008094">
    <property type="term" value="F:ATP-dependent activity, acting on DNA"/>
    <property type="evidence" value="ECO:0007669"/>
    <property type="project" value="TreeGrafter"/>
</dbReference>
<dbReference type="SMART" id="SM00487">
    <property type="entry name" value="DEXDc"/>
    <property type="match status" value="1"/>
</dbReference>
<dbReference type="GO" id="GO:0032259">
    <property type="term" value="P:methylation"/>
    <property type="evidence" value="ECO:0007669"/>
    <property type="project" value="UniProtKB-KW"/>
</dbReference>
<keyword evidence="4" id="KW-0378">Hydrolase</keyword>
<dbReference type="Gene3D" id="3.40.50.300">
    <property type="entry name" value="P-loop containing nucleotide triphosphate hydrolases"/>
    <property type="match status" value="1"/>
</dbReference>
<evidence type="ECO:0000256" key="1">
    <source>
        <dbReference type="ARBA" id="ARBA00022603"/>
    </source>
</evidence>
<dbReference type="Pfam" id="PF00271">
    <property type="entry name" value="Helicase_C"/>
    <property type="match status" value="1"/>
</dbReference>
<keyword evidence="1" id="KW-0489">Methyltransferase</keyword>
<dbReference type="GO" id="GO:0008168">
    <property type="term" value="F:methyltransferase activity"/>
    <property type="evidence" value="ECO:0007669"/>
    <property type="project" value="UniProtKB-KW"/>
</dbReference>
<dbReference type="InterPro" id="IPR027417">
    <property type="entry name" value="P-loop_NTPase"/>
</dbReference>
<feature type="domain" description="Helicase C-terminal" evidence="7">
    <location>
        <begin position="1724"/>
        <end position="1877"/>
    </location>
</feature>
<dbReference type="PANTHER" id="PTHR45626">
    <property type="entry name" value="TRANSCRIPTION TERMINATION FACTOR 2-RELATED"/>
    <property type="match status" value="1"/>
</dbReference>
<keyword evidence="5" id="KW-0067">ATP-binding</keyword>
<dbReference type="Pfam" id="PF00145">
    <property type="entry name" value="DNA_methylase"/>
    <property type="match status" value="1"/>
</dbReference>
<dbReference type="PANTHER" id="PTHR45626:SF26">
    <property type="entry name" value="FAMILY HELICASE, PUTATIVE (AFU_ORTHOLOGUE AFUA_2G09120)-RELATED"/>
    <property type="match status" value="1"/>
</dbReference>
<feature type="compositionally biased region" description="Polar residues" evidence="6">
    <location>
        <begin position="1274"/>
        <end position="1289"/>
    </location>
</feature>
<gene>
    <name evidence="8" type="ORF">EI97DRAFT_387612</name>
</gene>
<dbReference type="GO" id="GO:0005524">
    <property type="term" value="F:ATP binding"/>
    <property type="evidence" value="ECO:0007669"/>
    <property type="project" value="UniProtKB-KW"/>
</dbReference>
<dbReference type="GO" id="GO:0016787">
    <property type="term" value="F:hydrolase activity"/>
    <property type="evidence" value="ECO:0007669"/>
    <property type="project" value="UniProtKB-KW"/>
</dbReference>
<dbReference type="Gene3D" id="3.40.50.10810">
    <property type="entry name" value="Tandem AAA-ATPase domain"/>
    <property type="match status" value="2"/>
</dbReference>
<dbReference type="Proteomes" id="UP000800097">
    <property type="component" value="Unassembled WGS sequence"/>
</dbReference>
<dbReference type="CDD" id="cd18793">
    <property type="entry name" value="SF2_C_SNF"/>
    <property type="match status" value="1"/>
</dbReference>
<dbReference type="InterPro" id="IPR000330">
    <property type="entry name" value="SNF2_N"/>
</dbReference>
<evidence type="ECO:0000313" key="9">
    <source>
        <dbReference type="Proteomes" id="UP000800097"/>
    </source>
</evidence>
<feature type="region of interest" description="Disordered" evidence="6">
    <location>
        <begin position="1269"/>
        <end position="1293"/>
    </location>
</feature>
<dbReference type="InterPro" id="IPR001525">
    <property type="entry name" value="C5_MeTfrase"/>
</dbReference>
<dbReference type="GO" id="GO:0005634">
    <property type="term" value="C:nucleus"/>
    <property type="evidence" value="ECO:0007669"/>
    <property type="project" value="TreeGrafter"/>
</dbReference>
<keyword evidence="9" id="KW-1185">Reference proteome</keyword>
<dbReference type="PROSITE" id="PS51194">
    <property type="entry name" value="HELICASE_CTER"/>
    <property type="match status" value="1"/>
</dbReference>
<dbReference type="GeneID" id="54549306"/>
<dbReference type="Gene3D" id="3.40.50.150">
    <property type="entry name" value="Vaccinia Virus protein VP39"/>
    <property type="match status" value="1"/>
</dbReference>
<dbReference type="SUPFAM" id="SSF52540">
    <property type="entry name" value="P-loop containing nucleoside triphosphate hydrolases"/>
    <property type="match status" value="2"/>
</dbReference>
<proteinExistence type="predicted"/>
<evidence type="ECO:0000256" key="5">
    <source>
        <dbReference type="ARBA" id="ARBA00022840"/>
    </source>
</evidence>
<dbReference type="InterPro" id="IPR014001">
    <property type="entry name" value="Helicase_ATP-bd"/>
</dbReference>
<keyword evidence="3" id="KW-0547">Nucleotide-binding</keyword>
<protein>
    <recommendedName>
        <fullName evidence="7">Helicase C-terminal domain-containing protein</fullName>
    </recommendedName>
</protein>
<organism evidence="8 9">
    <name type="scientific">Westerdykella ornata</name>
    <dbReference type="NCBI Taxonomy" id="318751"/>
    <lineage>
        <taxon>Eukaryota</taxon>
        <taxon>Fungi</taxon>
        <taxon>Dikarya</taxon>
        <taxon>Ascomycota</taxon>
        <taxon>Pezizomycotina</taxon>
        <taxon>Dothideomycetes</taxon>
        <taxon>Pleosporomycetidae</taxon>
        <taxon>Pleosporales</taxon>
        <taxon>Sporormiaceae</taxon>
        <taxon>Westerdykella</taxon>
    </lineage>
</organism>
<dbReference type="InterPro" id="IPR038718">
    <property type="entry name" value="SNF2-like_sf"/>
</dbReference>
<dbReference type="InterPro" id="IPR029063">
    <property type="entry name" value="SAM-dependent_MTases_sf"/>
</dbReference>
<reference evidence="8" key="1">
    <citation type="journal article" date="2020" name="Stud. Mycol.">
        <title>101 Dothideomycetes genomes: a test case for predicting lifestyles and emergence of pathogens.</title>
        <authorList>
            <person name="Haridas S."/>
            <person name="Albert R."/>
            <person name="Binder M."/>
            <person name="Bloem J."/>
            <person name="Labutti K."/>
            <person name="Salamov A."/>
            <person name="Andreopoulos B."/>
            <person name="Baker S."/>
            <person name="Barry K."/>
            <person name="Bills G."/>
            <person name="Bluhm B."/>
            <person name="Cannon C."/>
            <person name="Castanera R."/>
            <person name="Culley D."/>
            <person name="Daum C."/>
            <person name="Ezra D."/>
            <person name="Gonzalez J."/>
            <person name="Henrissat B."/>
            <person name="Kuo A."/>
            <person name="Liang C."/>
            <person name="Lipzen A."/>
            <person name="Lutzoni F."/>
            <person name="Magnuson J."/>
            <person name="Mondo S."/>
            <person name="Nolan M."/>
            <person name="Ohm R."/>
            <person name="Pangilinan J."/>
            <person name="Park H.-J."/>
            <person name="Ramirez L."/>
            <person name="Alfaro M."/>
            <person name="Sun H."/>
            <person name="Tritt A."/>
            <person name="Yoshinaga Y."/>
            <person name="Zwiers L.-H."/>
            <person name="Turgeon B."/>
            <person name="Goodwin S."/>
            <person name="Spatafora J."/>
            <person name="Crous P."/>
            <person name="Grigoriev I."/>
        </authorList>
    </citation>
    <scope>NUCLEOTIDE SEQUENCE</scope>
    <source>
        <strain evidence="8">CBS 379.55</strain>
    </source>
</reference>
<sequence>MQTAKSQSSRKVGAGKGIDLNLPPLHNIEEIFEDMASKALKLGLASALKDIGRPINVATMCSGTEAPLIALQLLSKALVKMGKDPIQFVHHFSAEIDAIKQAYIERNFQPKYLFRDVREFSKDAESAVTAYGAEVEIPRLLDILVVGFVCKDLSRLNNHQRSLEDGGESGDTWAAVRAYAEKFRPSVVLVENVASTTTFWNGFKERWHAIGYECAWLYRDTKNYYLPQTRKRMYMVAIDKHQYGNGVGAAAKRWLELIQGLERQCSSPFESFLKDDLDAETYAARTSEVEWALCKLRYDQIRAEERLGTRRPVTQWSENGSVRPPDIANRKWYHSQSTRVYDAIDVAYLQGAAAGYDALYKMLIWDVSQNVDRFHGSYGIVPCITPSGCDFVTNKQTALSGSQLLILQGMPEDKLLFARETQKDRQDLAGNAMSTTVIGASIIAALISSHTSFRQGIVQQSASVSGPEPESRLVAPGSAEEITILPPNLGDLDLDELLDDARNSARLCQCEGAKHVSQTAIQICGSCGHSACSSCAGNPKHAYANTMPRDIRIPPNDFENKWRPRLPAQLHLDQFEDLSHAFRQLGKAAHVAKWTAIVVSETKPSNPFFMSTFQRKEQHWTIVYRSVTNARLELEIGNQVKWFLYVNSPRSESSKSELRMLCKNPLARGIAKGTMLDVEWEVFIPAQRSSTLTLTGSSDRRSSWRSRLGLLAYRDETVPIRIEVQSSHNEAVAKRLCGTYELLPHCSSAMSSLYKRSFGKPLYLFLDPDPIGPNEKDSFVFSETHRRIAFEDHRIISAQLSSNWRPWNLESGNEKSTQIKIDIPGTWRPATIKLSTPASPVIARVPSAAEISTCCHGDCGHAITVLDVEATTPVDTRDYLGYSWILEHARRRPTLHTWNAYDATCPRIACTCAPQPPRTLWHVNEDGAAKAAEDRQAAAHFERALKTRPPVFSIKAASDSDGSRVEIGLNIATLVHRARNRLSSLNNCRTAWRLVTNHVDPAWEPFNKFYLTSNSEDEPYNGPLRLELELVDAQKKSLAWMRNQELGKSLTVTEVEEEVNHDLGWRAEALAQAEVTVRGGVLADLPSFGKTVTTIGLIHSYFETRLAIKEASKSPALIDVAATLIVCPAHLVKQWRTEFERFLRPKHYRLYNVLLIETFEQLRQLSVKDVRESRAIILSWRVLADEQYIAQLAQFTAVPEPTTTRGRAFDAWLDYVTEQIPSRVQELTSKGPAHFESHTDEALKARLKNPEFQATVPLKVLHGSAYQSHKEKGLQSSAKTTGKTKSAPSHTRKRTVYKEDAEWSSYQGPVLQMFNFDRLVVDEYHYLLEQDKDSYPSYSSIKRMSAGKRWLLSGTPALGSFAEVNQIASLLGTTLGRHVFGPKMTKMERRAMEDQTDVEKFLSQTEVMSYQWHQARHQRAQEFLNLFVRQNEPCLRHIECAEVLRPIELDIAHQSVYLELSQHLISQKMMVKKLKANDKSDRTERLHASLNGSSTAEEALLKAALHFQTEAGSTPRGGSASGLSSLLSKRKEQILDTKEEILGWIAKAENARRQEGNEPYQSFKLAVLSGENVLGDGEADQEVRDLLKAGSEGKKKGSTVDFKRLTSNLGVLSKELTLRMRSLRFIDTINSLLPVLTMGESSDSGTRQCASPNCPGTEPAELFLVSDCGHLACQSCLDARADSEACVRSDCDVHVHGTNLVRISSLRSGQRASREMSFGAKLDAIADLILGLPKQDQAIVFVPNDEVLDAMEEVLEHHRISYYAVTRSKRSSAGVLEDFKNQTDPKKRRKVLILNLDDESASGVNLVNANHVIFAAPLLAESQYKYDSSMVQAIARCRRYGQKKKVHIYHFAALRTIDVDILEHRHKRVDAVFESESQAPLAIEPSAKKEKTKLIRNAAGLTGLVPISWLRDEAKREELGLVEGELESFTSLIDFSDTFKDDED</sequence>
<dbReference type="RefSeq" id="XP_033649104.1">
    <property type="nucleotide sequence ID" value="XM_033796131.1"/>
</dbReference>
<accession>A0A6A6J545</accession>
<name>A0A6A6J545_WESOR</name>
<dbReference type="InterPro" id="IPR001650">
    <property type="entry name" value="Helicase_C-like"/>
</dbReference>
<dbReference type="EMBL" id="ML986538">
    <property type="protein sequence ID" value="KAF2271565.1"/>
    <property type="molecule type" value="Genomic_DNA"/>
</dbReference>
<evidence type="ECO:0000256" key="4">
    <source>
        <dbReference type="ARBA" id="ARBA00022801"/>
    </source>
</evidence>
<evidence type="ECO:0000256" key="6">
    <source>
        <dbReference type="SAM" id="MobiDB-lite"/>
    </source>
</evidence>
<evidence type="ECO:0000256" key="3">
    <source>
        <dbReference type="ARBA" id="ARBA00022741"/>
    </source>
</evidence>
<evidence type="ECO:0000313" key="8">
    <source>
        <dbReference type="EMBL" id="KAF2271565.1"/>
    </source>
</evidence>
<dbReference type="Pfam" id="PF00176">
    <property type="entry name" value="SNF2-rel_dom"/>
    <property type="match status" value="1"/>
</dbReference>
<dbReference type="InterPro" id="IPR049730">
    <property type="entry name" value="SNF2/RAD54-like_C"/>
</dbReference>
<dbReference type="OrthoDB" id="423221at2759"/>
<evidence type="ECO:0000259" key="7">
    <source>
        <dbReference type="PROSITE" id="PS51194"/>
    </source>
</evidence>
<keyword evidence="2" id="KW-0808">Transferase</keyword>
<dbReference type="SUPFAM" id="SSF53335">
    <property type="entry name" value="S-adenosyl-L-methionine-dependent methyltransferases"/>
    <property type="match status" value="1"/>
</dbReference>